<dbReference type="SUPFAM" id="SSF46785">
    <property type="entry name" value="Winged helix' DNA-binding domain"/>
    <property type="match status" value="1"/>
</dbReference>
<accession>A0AAQ3M094</accession>
<dbReference type="InterPro" id="IPR001077">
    <property type="entry name" value="COMT_C"/>
</dbReference>
<dbReference type="EMBL" id="CP138580">
    <property type="protein sequence ID" value="WPG97445.1"/>
    <property type="molecule type" value="Genomic_DNA"/>
</dbReference>
<feature type="domain" description="O-methyltransferase C-terminal" evidence="5">
    <location>
        <begin position="177"/>
        <end position="373"/>
    </location>
</feature>
<dbReference type="GO" id="GO:0046983">
    <property type="term" value="F:protein dimerization activity"/>
    <property type="evidence" value="ECO:0007669"/>
    <property type="project" value="InterPro"/>
</dbReference>
<dbReference type="Gene3D" id="3.40.50.150">
    <property type="entry name" value="Vaccinia Virus protein VP39"/>
    <property type="match status" value="1"/>
</dbReference>
<dbReference type="PANTHER" id="PTHR43712:SF1">
    <property type="entry name" value="HYPOTHETICAL O-METHYLTRANSFERASE (EUROFUNG)-RELATED"/>
    <property type="match status" value="1"/>
</dbReference>
<dbReference type="InterPro" id="IPR036390">
    <property type="entry name" value="WH_DNA-bd_sf"/>
</dbReference>
<keyword evidence="3" id="KW-0949">S-adenosyl-L-methionine</keyword>
<dbReference type="InterPro" id="IPR029063">
    <property type="entry name" value="SAM-dependent_MTases_sf"/>
</dbReference>
<organism evidence="7 8">
    <name type="scientific">Acrodontium crateriforme</name>
    <dbReference type="NCBI Taxonomy" id="150365"/>
    <lineage>
        <taxon>Eukaryota</taxon>
        <taxon>Fungi</taxon>
        <taxon>Dikarya</taxon>
        <taxon>Ascomycota</taxon>
        <taxon>Pezizomycotina</taxon>
        <taxon>Dothideomycetes</taxon>
        <taxon>Dothideomycetidae</taxon>
        <taxon>Mycosphaerellales</taxon>
        <taxon>Teratosphaeriaceae</taxon>
        <taxon>Acrodontium</taxon>
    </lineage>
</organism>
<dbReference type="Proteomes" id="UP001303373">
    <property type="component" value="Chromosome 1"/>
</dbReference>
<gene>
    <name evidence="7" type="ORF">R9X50_00022000</name>
</gene>
<dbReference type="PANTHER" id="PTHR43712">
    <property type="entry name" value="PUTATIVE (AFU_ORTHOLOGUE AFUA_4G14580)-RELATED"/>
    <property type="match status" value="1"/>
</dbReference>
<dbReference type="PIRSF" id="PIRSF005739">
    <property type="entry name" value="O-mtase"/>
    <property type="match status" value="1"/>
</dbReference>
<evidence type="ECO:0000259" key="6">
    <source>
        <dbReference type="Pfam" id="PF08100"/>
    </source>
</evidence>
<evidence type="ECO:0000256" key="2">
    <source>
        <dbReference type="ARBA" id="ARBA00022679"/>
    </source>
</evidence>
<sequence length="398" mass="43842">MPRAFVFLINIYLSHNVWRLEHPSLSYSTIRFLATMAATAHAFTKYREMVEVTTIRALMSLGVFDALSSEGTAISLEELSHKTSANASLLQRLLRVVVSTGMVDFDPGSGTYAHTDISLGYCSGQLPANFFRLMHDEVLKSCVCFPEWIRHNGRTADPAGPDSHKRCLATFRDGNDGKTLFDVLSADPERQSNFHAGMKAMADLHPFQGIYDFSPLTAKAAQDPSRTLFVDVGGGTGTFLASLMDSHPSLPTDKLVLQDLPPVIEMAHSNMALPSSITLQPHDFHTPQPVRGAWTYHIRACLHDYGDHNATAILAHIANAMAPDSTLLIEENIMPEMPVKDEVIALADVVMMVCGGRERSEGDWQRLLKNAGLEIRTIHRPHGGKLTWAVIEASLVKQ</sequence>
<dbReference type="Pfam" id="PF08100">
    <property type="entry name" value="Dimerisation"/>
    <property type="match status" value="1"/>
</dbReference>
<protein>
    <recommendedName>
        <fullName evidence="9">O-methyltransferase</fullName>
    </recommendedName>
</protein>
<feature type="active site" description="Proton acceptor" evidence="4">
    <location>
        <position position="303"/>
    </location>
</feature>
<keyword evidence="2" id="KW-0808">Transferase</keyword>
<evidence type="ECO:0000256" key="4">
    <source>
        <dbReference type="PIRSR" id="PIRSR005739-1"/>
    </source>
</evidence>
<keyword evidence="8" id="KW-1185">Reference proteome</keyword>
<evidence type="ECO:0000256" key="3">
    <source>
        <dbReference type="ARBA" id="ARBA00022691"/>
    </source>
</evidence>
<keyword evidence="1" id="KW-0489">Methyltransferase</keyword>
<dbReference type="InterPro" id="IPR016461">
    <property type="entry name" value="COMT-like"/>
</dbReference>
<dbReference type="GO" id="GO:0008171">
    <property type="term" value="F:O-methyltransferase activity"/>
    <property type="evidence" value="ECO:0007669"/>
    <property type="project" value="InterPro"/>
</dbReference>
<evidence type="ECO:0000256" key="1">
    <source>
        <dbReference type="ARBA" id="ARBA00022603"/>
    </source>
</evidence>
<reference evidence="7 8" key="1">
    <citation type="submission" date="2023-11" db="EMBL/GenBank/DDBJ databases">
        <title>An acidophilic fungus is an integral part of prey digestion in a carnivorous sundew plant.</title>
        <authorList>
            <person name="Tsai I.J."/>
        </authorList>
    </citation>
    <scope>NUCLEOTIDE SEQUENCE [LARGE SCALE GENOMIC DNA]</scope>
    <source>
        <strain evidence="7">169a</strain>
    </source>
</reference>
<name>A0AAQ3M094_9PEZI</name>
<dbReference type="InterPro" id="IPR036388">
    <property type="entry name" value="WH-like_DNA-bd_sf"/>
</dbReference>
<dbReference type="PROSITE" id="PS51683">
    <property type="entry name" value="SAM_OMT_II"/>
    <property type="match status" value="1"/>
</dbReference>
<dbReference type="Pfam" id="PF00891">
    <property type="entry name" value="Methyltransf_2"/>
    <property type="match status" value="1"/>
</dbReference>
<dbReference type="GO" id="GO:0032259">
    <property type="term" value="P:methylation"/>
    <property type="evidence" value="ECO:0007669"/>
    <property type="project" value="UniProtKB-KW"/>
</dbReference>
<dbReference type="InterPro" id="IPR012967">
    <property type="entry name" value="COMT_dimerisation"/>
</dbReference>
<evidence type="ECO:0000313" key="8">
    <source>
        <dbReference type="Proteomes" id="UP001303373"/>
    </source>
</evidence>
<evidence type="ECO:0000313" key="7">
    <source>
        <dbReference type="EMBL" id="WPG97445.1"/>
    </source>
</evidence>
<dbReference type="Gene3D" id="1.10.10.10">
    <property type="entry name" value="Winged helix-like DNA-binding domain superfamily/Winged helix DNA-binding domain"/>
    <property type="match status" value="1"/>
</dbReference>
<feature type="domain" description="O-methyltransferase dimerisation" evidence="6">
    <location>
        <begin position="54"/>
        <end position="118"/>
    </location>
</feature>
<evidence type="ECO:0000259" key="5">
    <source>
        <dbReference type="Pfam" id="PF00891"/>
    </source>
</evidence>
<evidence type="ECO:0008006" key="9">
    <source>
        <dbReference type="Google" id="ProtNLM"/>
    </source>
</evidence>
<proteinExistence type="predicted"/>
<dbReference type="AlphaFoldDB" id="A0AAQ3M094"/>
<dbReference type="SUPFAM" id="SSF53335">
    <property type="entry name" value="S-adenosyl-L-methionine-dependent methyltransferases"/>
    <property type="match status" value="1"/>
</dbReference>